<dbReference type="EMBL" id="CCXZ01000025">
    <property type="protein sequence ID" value="CEG14785.1"/>
    <property type="molecule type" value="Genomic_DNA"/>
</dbReference>
<sequence length="114" mass="12318">MASAAEFQSVGASVFPSQDREVVLNKQPALAEHGREVRSAINQLPPEVSQALLREYGEPSPQMIAQAESAIISRELAIESAAQEANLDKDWAVSGANRRMDEVGLSAGDEWNEP</sequence>
<dbReference type="AlphaFoldDB" id="A0A0U5BPK2"/>
<name>A0A0U5BPK2_XANCI</name>
<gene>
    <name evidence="1" type="ORF">XAC3562_1200108</name>
</gene>
<protein>
    <submittedName>
        <fullName evidence="1">Uncharacterized protein</fullName>
    </submittedName>
</protein>
<evidence type="ECO:0000313" key="1">
    <source>
        <dbReference type="EMBL" id="CEG14785.1"/>
    </source>
</evidence>
<accession>A0A0U5BPK2</accession>
<keyword evidence="2" id="KW-1185">Reference proteome</keyword>
<dbReference type="Proteomes" id="UP000052230">
    <property type="component" value="Unassembled WGS sequence"/>
</dbReference>
<evidence type="ECO:0000313" key="2">
    <source>
        <dbReference type="Proteomes" id="UP000052230"/>
    </source>
</evidence>
<reference evidence="1 2" key="1">
    <citation type="submission" date="2014-09" db="EMBL/GenBank/DDBJ databases">
        <authorList>
            <person name="Regsiter A."/>
        </authorList>
    </citation>
    <scope>NUCLEOTIDE SEQUENCE [LARGE SCALE GENOMIC DNA]</scope>
</reference>
<comment type="caution">
    <text evidence="1">The sequence shown here is derived from an EMBL/GenBank/DDBJ whole genome shotgun (WGS) entry which is preliminary data.</text>
</comment>
<proteinExistence type="predicted"/>
<organism evidence="1 2">
    <name type="scientific">Xanthomonas citri pv. citri</name>
    <dbReference type="NCBI Taxonomy" id="611301"/>
    <lineage>
        <taxon>Bacteria</taxon>
        <taxon>Pseudomonadati</taxon>
        <taxon>Pseudomonadota</taxon>
        <taxon>Gammaproteobacteria</taxon>
        <taxon>Lysobacterales</taxon>
        <taxon>Lysobacteraceae</taxon>
        <taxon>Xanthomonas</taxon>
    </lineage>
</organism>
<dbReference type="RefSeq" id="WP_033474739.1">
    <property type="nucleotide sequence ID" value="NZ_CP020883.1"/>
</dbReference>